<feature type="binding site" evidence="15">
    <location>
        <position position="153"/>
    </location>
    <ligand>
        <name>FMN</name>
        <dbReference type="ChEBI" id="CHEBI:58210"/>
    </ligand>
</feature>
<feature type="binding site" evidence="15">
    <location>
        <position position="191"/>
    </location>
    <ligand>
        <name>substrate</name>
    </ligand>
</feature>
<feature type="binding site" evidence="15">
    <location>
        <position position="99"/>
    </location>
    <ligand>
        <name>FMN</name>
        <dbReference type="ChEBI" id="CHEBI:58210"/>
    </ligand>
</feature>
<comment type="subunit">
    <text evidence="7">Heterotetramer of 2 PyrK and 2 PyrD type B subunits.</text>
</comment>
<feature type="binding site" evidence="15">
    <location>
        <begin position="261"/>
        <end position="262"/>
    </location>
    <ligand>
        <name>substrate</name>
    </ligand>
</feature>
<evidence type="ECO:0000256" key="14">
    <source>
        <dbReference type="ARBA" id="ARBA00048996"/>
    </source>
</evidence>
<keyword evidence="8 15" id="KW-0285">Flavoprotein</keyword>
<dbReference type="NCBIfam" id="NF003645">
    <property type="entry name" value="PRK05286.1-2"/>
    <property type="match status" value="1"/>
</dbReference>
<dbReference type="NCBIfam" id="NF003652">
    <property type="entry name" value="PRK05286.2-5"/>
    <property type="match status" value="1"/>
</dbReference>
<dbReference type="Gene3D" id="3.20.20.70">
    <property type="entry name" value="Aldolase class I"/>
    <property type="match status" value="1"/>
</dbReference>
<evidence type="ECO:0000256" key="8">
    <source>
        <dbReference type="ARBA" id="ARBA00022630"/>
    </source>
</evidence>
<feature type="binding site" evidence="15">
    <location>
        <position position="282"/>
    </location>
    <ligand>
        <name>FMN</name>
        <dbReference type="ChEBI" id="CHEBI:58210"/>
    </ligand>
</feature>
<dbReference type="PANTHER" id="PTHR48109">
    <property type="entry name" value="DIHYDROOROTATE DEHYDROGENASE (QUINONE), MITOCHONDRIAL-RELATED"/>
    <property type="match status" value="1"/>
</dbReference>
<organism evidence="17 18">
    <name type="scientific">Cohnella kolymensis</name>
    <dbReference type="NCBI Taxonomy" id="1590652"/>
    <lineage>
        <taxon>Bacteria</taxon>
        <taxon>Bacillati</taxon>
        <taxon>Bacillota</taxon>
        <taxon>Bacilli</taxon>
        <taxon>Bacillales</taxon>
        <taxon>Paenibacillaceae</taxon>
        <taxon>Cohnella</taxon>
    </lineage>
</organism>
<evidence type="ECO:0000256" key="5">
    <source>
        <dbReference type="ARBA" id="ARBA00005161"/>
    </source>
</evidence>
<dbReference type="EC" id="1.3.5.2" evidence="15"/>
<evidence type="ECO:0000256" key="10">
    <source>
        <dbReference type="ARBA" id="ARBA00022975"/>
    </source>
</evidence>
<dbReference type="InterPro" id="IPR050074">
    <property type="entry name" value="DHO_dehydrogenase"/>
</dbReference>
<dbReference type="EMBL" id="JXAL01000003">
    <property type="protein sequence ID" value="KIL36954.1"/>
    <property type="molecule type" value="Genomic_DNA"/>
</dbReference>
<protein>
    <recommendedName>
        <fullName evidence="15">Dihydroorotate dehydrogenase (quinone)</fullName>
        <ecNumber evidence="15">1.3.5.2</ecNumber>
    </recommendedName>
    <alternativeName>
        <fullName evidence="15">DHOdehase</fullName>
        <shortName evidence="15">DHOD</shortName>
        <shortName evidence="15">DHODase</shortName>
    </alternativeName>
    <alternativeName>
        <fullName evidence="15">Dihydroorotate oxidase</fullName>
    </alternativeName>
</protein>
<evidence type="ECO:0000256" key="11">
    <source>
        <dbReference type="ARBA" id="ARBA00023002"/>
    </source>
</evidence>
<dbReference type="PROSITE" id="PS00912">
    <property type="entry name" value="DHODEHASE_2"/>
    <property type="match status" value="1"/>
</dbReference>
<comment type="pathway">
    <text evidence="4">Pyrimidine metabolism; UMP biosynthesis via de novo pathway; orotate from (S)-dihydroorotate (NAD(+) route): step 1/1.</text>
</comment>
<evidence type="ECO:0000256" key="2">
    <source>
        <dbReference type="ARBA" id="ARBA00003616"/>
    </source>
</evidence>
<comment type="similarity">
    <text evidence="6 15">Belongs to the dihydroorotate dehydrogenase family. Type 2 subfamily.</text>
</comment>
<keyword evidence="15" id="KW-1003">Cell membrane</keyword>
<dbReference type="Pfam" id="PF01180">
    <property type="entry name" value="DHO_dh"/>
    <property type="match status" value="1"/>
</dbReference>
<comment type="caution">
    <text evidence="17">The sequence shown here is derived from an EMBL/GenBank/DDBJ whole genome shotgun (WGS) entry which is preliminary data.</text>
</comment>
<name>A0ABR5A7F3_9BACL</name>
<proteinExistence type="inferred from homology"/>
<dbReference type="Proteomes" id="UP000054526">
    <property type="component" value="Unassembled WGS sequence"/>
</dbReference>
<feature type="binding site" evidence="15">
    <location>
        <begin position="332"/>
        <end position="333"/>
    </location>
    <ligand>
        <name>FMN</name>
        <dbReference type="ChEBI" id="CHEBI:58210"/>
    </ligand>
</feature>
<comment type="catalytic activity">
    <reaction evidence="13 15">
        <text>(S)-dihydroorotate + a quinone = orotate + a quinol</text>
        <dbReference type="Rhea" id="RHEA:30187"/>
        <dbReference type="ChEBI" id="CHEBI:24646"/>
        <dbReference type="ChEBI" id="CHEBI:30839"/>
        <dbReference type="ChEBI" id="CHEBI:30864"/>
        <dbReference type="ChEBI" id="CHEBI:132124"/>
        <dbReference type="EC" id="1.3.5.2"/>
    </reaction>
</comment>
<dbReference type="PANTHER" id="PTHR48109:SF4">
    <property type="entry name" value="DIHYDROOROTATE DEHYDROGENASE (QUINONE), MITOCHONDRIAL"/>
    <property type="match status" value="1"/>
</dbReference>
<comment type="function">
    <text evidence="1 15">Catalyzes the conversion of dihydroorotate to orotate with quinone as electron acceptor.</text>
</comment>
<evidence type="ECO:0000313" key="17">
    <source>
        <dbReference type="EMBL" id="KIL36954.1"/>
    </source>
</evidence>
<keyword evidence="10 15" id="KW-0665">Pyrimidine biosynthesis</keyword>
<reference evidence="17 18" key="1">
    <citation type="submission" date="2014-12" db="EMBL/GenBank/DDBJ databases">
        <title>Draft genome sequence of Cohnella kolymensis strain B-2846.</title>
        <authorList>
            <person name="Karlyshev A.V."/>
            <person name="Kudryashova E.B."/>
        </authorList>
    </citation>
    <scope>NUCLEOTIDE SEQUENCE [LARGE SCALE GENOMIC DNA]</scope>
    <source>
        <strain evidence="17 18">VKM B-2846</strain>
    </source>
</reference>
<feature type="binding site" evidence="15">
    <location>
        <position position="232"/>
    </location>
    <ligand>
        <name>FMN</name>
        <dbReference type="ChEBI" id="CHEBI:58210"/>
    </ligand>
</feature>
<evidence type="ECO:0000256" key="4">
    <source>
        <dbReference type="ARBA" id="ARBA00004715"/>
    </source>
</evidence>
<dbReference type="CDD" id="cd04738">
    <property type="entry name" value="DHOD_2_like"/>
    <property type="match status" value="1"/>
</dbReference>
<comment type="cofactor">
    <cofactor evidence="15">
        <name>FMN</name>
        <dbReference type="ChEBI" id="CHEBI:58210"/>
    </cofactor>
    <text evidence="15">Binds 1 FMN per subunit.</text>
</comment>
<accession>A0ABR5A7F3</accession>
<dbReference type="InterPro" id="IPR005720">
    <property type="entry name" value="Dihydroorotate_DH_cat"/>
</dbReference>
<comment type="pathway">
    <text evidence="5 15">Pyrimidine metabolism; UMP biosynthesis via de novo pathway; orotate from (S)-dihydroorotate (quinone route): step 1/1.</text>
</comment>
<evidence type="ECO:0000256" key="1">
    <source>
        <dbReference type="ARBA" id="ARBA00003125"/>
    </source>
</evidence>
<evidence type="ECO:0000259" key="16">
    <source>
        <dbReference type="Pfam" id="PF01180"/>
    </source>
</evidence>
<evidence type="ECO:0000256" key="6">
    <source>
        <dbReference type="ARBA" id="ARBA00005359"/>
    </source>
</evidence>
<feature type="binding site" evidence="15">
    <location>
        <position position="260"/>
    </location>
    <ligand>
        <name>FMN</name>
        <dbReference type="ChEBI" id="CHEBI:58210"/>
    </ligand>
</feature>
<comment type="subunit">
    <text evidence="15">Monomer.</text>
</comment>
<dbReference type="InterPro" id="IPR005719">
    <property type="entry name" value="Dihydroorotate_DH_2"/>
</dbReference>
<evidence type="ECO:0000256" key="12">
    <source>
        <dbReference type="ARBA" id="ARBA00023136"/>
    </source>
</evidence>
<evidence type="ECO:0000313" key="18">
    <source>
        <dbReference type="Proteomes" id="UP000054526"/>
    </source>
</evidence>
<dbReference type="NCBIfam" id="TIGR01036">
    <property type="entry name" value="pyrD_sub2"/>
    <property type="match status" value="1"/>
</dbReference>
<feature type="binding site" evidence="15">
    <location>
        <position position="79"/>
    </location>
    <ligand>
        <name>substrate</name>
    </ligand>
</feature>
<keyword evidence="11 15" id="KW-0560">Oxidoreductase</keyword>
<comment type="function">
    <text evidence="2">Catalyzes the conversion of dihydroorotate to orotate with NAD(+) as electron acceptor.</text>
</comment>
<comment type="catalytic activity">
    <reaction evidence="14">
        <text>(S)-dihydroorotate + NAD(+) = orotate + NADH + H(+)</text>
        <dbReference type="Rhea" id="RHEA:13513"/>
        <dbReference type="ChEBI" id="CHEBI:15378"/>
        <dbReference type="ChEBI" id="CHEBI:30839"/>
        <dbReference type="ChEBI" id="CHEBI:30864"/>
        <dbReference type="ChEBI" id="CHEBI:57540"/>
        <dbReference type="ChEBI" id="CHEBI:57945"/>
        <dbReference type="EC" id="1.3.1.14"/>
    </reaction>
</comment>
<evidence type="ECO:0000256" key="3">
    <source>
        <dbReference type="ARBA" id="ARBA00004370"/>
    </source>
</evidence>
<evidence type="ECO:0000256" key="9">
    <source>
        <dbReference type="ARBA" id="ARBA00022643"/>
    </source>
</evidence>
<feature type="binding site" evidence="15">
    <location>
        <begin position="124"/>
        <end position="128"/>
    </location>
    <ligand>
        <name>substrate</name>
    </ligand>
</feature>
<dbReference type="InterPro" id="IPR001295">
    <property type="entry name" value="Dihydroorotate_DH_CS"/>
</dbReference>
<dbReference type="SUPFAM" id="SSF51395">
    <property type="entry name" value="FMN-linked oxidoreductases"/>
    <property type="match status" value="1"/>
</dbReference>
<evidence type="ECO:0000256" key="15">
    <source>
        <dbReference type="HAMAP-Rule" id="MF_00225"/>
    </source>
</evidence>
<gene>
    <name evidence="15" type="primary">pyrD</name>
    <name evidence="17" type="ORF">SD71_04375</name>
</gene>
<feature type="binding site" evidence="15">
    <location>
        <position position="186"/>
    </location>
    <ligand>
        <name>FMN</name>
        <dbReference type="ChEBI" id="CHEBI:58210"/>
    </ligand>
</feature>
<sequence>MERMLNGLLYKMAKPFLFRMDPEKAHHLIVDGLGAAARVPGMPAILSALWGTPYSQELAVDLFGFHFNHPVGLAAGLDKNARAVTGLSRIGLSFMEVGTITPKAQPGNELPRLFRLPEDEALINRMGFNNEGAEAMAERLGKAGRHRIPIAVNIGKNKATSNAEAADDYRACLQKLYPYGDFFVVNISSPNTPDLRALQHGDELRTLLDAVKEEMSEQADKHGDMPKPILVKIAPDNTEEQLSYIAEVISQSGMSGIIATNTTISREGLKHPDAGQTGGLSGRPLTSRSTEVIRTLYAMTRGKLPIIGSGGIFSADDAYDKIRAGANLVEVYTALIYRGPGLMKEIHRGLKSRLQQDGFTRISQAVGADHR</sequence>
<keyword evidence="12 15" id="KW-0472">Membrane</keyword>
<feature type="binding site" evidence="15">
    <location>
        <position position="186"/>
    </location>
    <ligand>
        <name>substrate</name>
    </ligand>
</feature>
<feature type="active site" description="Nucleophile" evidence="15">
    <location>
        <position position="189"/>
    </location>
</feature>
<evidence type="ECO:0000256" key="7">
    <source>
        <dbReference type="ARBA" id="ARBA00011669"/>
    </source>
</evidence>
<dbReference type="PROSITE" id="PS00911">
    <property type="entry name" value="DHODEHASE_1"/>
    <property type="match status" value="1"/>
</dbReference>
<dbReference type="InterPro" id="IPR013785">
    <property type="entry name" value="Aldolase_TIM"/>
</dbReference>
<feature type="binding site" evidence="15">
    <location>
        <position position="311"/>
    </location>
    <ligand>
        <name>FMN</name>
        <dbReference type="ChEBI" id="CHEBI:58210"/>
    </ligand>
</feature>
<keyword evidence="18" id="KW-1185">Reference proteome</keyword>
<keyword evidence="9 15" id="KW-0288">FMN</keyword>
<feature type="binding site" evidence="15">
    <location>
        <begin position="75"/>
        <end position="79"/>
    </location>
    <ligand>
        <name>FMN</name>
        <dbReference type="ChEBI" id="CHEBI:58210"/>
    </ligand>
</feature>
<comment type="subcellular location">
    <subcellularLocation>
        <location evidence="15">Cell membrane</location>
        <topology evidence="15">Peripheral membrane protein</topology>
    </subcellularLocation>
    <subcellularLocation>
        <location evidence="3">Membrane</location>
    </subcellularLocation>
</comment>
<dbReference type="HAMAP" id="MF_00225">
    <property type="entry name" value="DHO_dh_type2"/>
    <property type="match status" value="1"/>
</dbReference>
<feature type="domain" description="Dihydroorotate dehydrogenase catalytic" evidence="16">
    <location>
        <begin position="58"/>
        <end position="354"/>
    </location>
</feature>
<evidence type="ECO:0000256" key="13">
    <source>
        <dbReference type="ARBA" id="ARBA00048639"/>
    </source>
</evidence>